<name>A0A934S0E4_9BACT</name>
<evidence type="ECO:0000313" key="1">
    <source>
        <dbReference type="EMBL" id="MBK1877602.1"/>
    </source>
</evidence>
<organism evidence="1 2">
    <name type="scientific">Pelagicoccus mobilis</name>
    <dbReference type="NCBI Taxonomy" id="415221"/>
    <lineage>
        <taxon>Bacteria</taxon>
        <taxon>Pseudomonadati</taxon>
        <taxon>Verrucomicrobiota</taxon>
        <taxon>Opitutia</taxon>
        <taxon>Puniceicoccales</taxon>
        <taxon>Pelagicoccaceae</taxon>
        <taxon>Pelagicoccus</taxon>
    </lineage>
</organism>
<protein>
    <recommendedName>
        <fullName evidence="3">Lipoprotein</fullName>
    </recommendedName>
</protein>
<comment type="caution">
    <text evidence="1">The sequence shown here is derived from an EMBL/GenBank/DDBJ whole genome shotgun (WGS) entry which is preliminary data.</text>
</comment>
<dbReference type="RefSeq" id="WP_200355816.1">
    <property type="nucleotide sequence ID" value="NZ_JAENIL010000020.1"/>
</dbReference>
<dbReference type="EMBL" id="JAENIL010000020">
    <property type="protein sequence ID" value="MBK1877602.1"/>
    <property type="molecule type" value="Genomic_DNA"/>
</dbReference>
<dbReference type="AlphaFoldDB" id="A0A934S0E4"/>
<accession>A0A934S0E4</accession>
<proteinExistence type="predicted"/>
<dbReference type="PROSITE" id="PS51257">
    <property type="entry name" value="PROKAR_LIPOPROTEIN"/>
    <property type="match status" value="1"/>
</dbReference>
<evidence type="ECO:0008006" key="3">
    <source>
        <dbReference type="Google" id="ProtNLM"/>
    </source>
</evidence>
<evidence type="ECO:0000313" key="2">
    <source>
        <dbReference type="Proteomes" id="UP000617628"/>
    </source>
</evidence>
<keyword evidence="2" id="KW-1185">Reference proteome</keyword>
<reference evidence="1" key="1">
    <citation type="submission" date="2021-01" db="EMBL/GenBank/DDBJ databases">
        <title>Modified the classification status of verrucomicrobia.</title>
        <authorList>
            <person name="Feng X."/>
        </authorList>
    </citation>
    <scope>NUCLEOTIDE SEQUENCE</scope>
    <source>
        <strain evidence="1">KCTC 13126</strain>
    </source>
</reference>
<gene>
    <name evidence="1" type="ORF">JIN87_12060</name>
</gene>
<sequence length="287" mass="31736">MKNVFLLLLAFSLVGCESTSSGGGSSAEEVRLDGNKFEFGSRVERTIQFYGIGGTFQVGETAPEKGESIDFTRHQVVEEFDPEYEDGEKALTHYLIKDDYTSATWTKKVDPQETFATSPLRGYSLTGRKKGGAWSYSLDRTNVDEEMRKALSQVVYDQRATYPDGLVKVGDSWTRSPEFVNAFLSREVQDVSGSAVFALSGVERHKGERCAVIDVKIESSGDEILQDGSVTLARIKLKGQIFLSLESYLELDVNLSGEMVGSLVNNGLVRTYTTPIKLLSNEVFLTE</sequence>
<dbReference type="Proteomes" id="UP000617628">
    <property type="component" value="Unassembled WGS sequence"/>
</dbReference>